<evidence type="ECO:0000256" key="2">
    <source>
        <dbReference type="ARBA" id="ARBA00022692"/>
    </source>
</evidence>
<dbReference type="PANTHER" id="PTHR43483:SF3">
    <property type="entry name" value="MEMBRANE TRANSPORTER PROTEIN HI_0806-RELATED"/>
    <property type="match status" value="1"/>
</dbReference>
<protein>
    <recommendedName>
        <fullName evidence="5">Probable membrane transporter protein</fullName>
    </recommendedName>
</protein>
<name>A0ABQ6BGH2_9CAUL</name>
<keyword evidence="4 5" id="KW-0472">Membrane</keyword>
<keyword evidence="7" id="KW-1185">Reference proteome</keyword>
<evidence type="ECO:0000313" key="7">
    <source>
        <dbReference type="Proteomes" id="UP001156921"/>
    </source>
</evidence>
<feature type="transmembrane region" description="Helical" evidence="5">
    <location>
        <begin position="38"/>
        <end position="64"/>
    </location>
</feature>
<proteinExistence type="inferred from homology"/>
<feature type="transmembrane region" description="Helical" evidence="5">
    <location>
        <begin position="104"/>
        <end position="123"/>
    </location>
</feature>
<keyword evidence="5" id="KW-1003">Cell membrane</keyword>
<evidence type="ECO:0000256" key="5">
    <source>
        <dbReference type="RuleBase" id="RU363041"/>
    </source>
</evidence>
<feature type="transmembrane region" description="Helical" evidence="5">
    <location>
        <begin position="130"/>
        <end position="148"/>
    </location>
</feature>
<evidence type="ECO:0000313" key="6">
    <source>
        <dbReference type="EMBL" id="GLS01140.1"/>
    </source>
</evidence>
<comment type="similarity">
    <text evidence="5">Belongs to the 4-toluene sulfonate uptake permease (TSUP) (TC 2.A.102) family.</text>
</comment>
<evidence type="ECO:0000256" key="1">
    <source>
        <dbReference type="ARBA" id="ARBA00004141"/>
    </source>
</evidence>
<feature type="transmembrane region" description="Helical" evidence="5">
    <location>
        <begin position="168"/>
        <end position="198"/>
    </location>
</feature>
<evidence type="ECO:0000256" key="3">
    <source>
        <dbReference type="ARBA" id="ARBA00022989"/>
    </source>
</evidence>
<feature type="transmembrane region" description="Helical" evidence="5">
    <location>
        <begin position="76"/>
        <end position="98"/>
    </location>
</feature>
<dbReference type="RefSeq" id="WP_284221992.1">
    <property type="nucleotide sequence ID" value="NZ_BSOY01000018.1"/>
</dbReference>
<dbReference type="Proteomes" id="UP001156921">
    <property type="component" value="Unassembled WGS sequence"/>
</dbReference>
<feature type="transmembrane region" description="Helical" evidence="5">
    <location>
        <begin position="261"/>
        <end position="282"/>
    </location>
</feature>
<feature type="transmembrane region" description="Helical" evidence="5">
    <location>
        <begin position="233"/>
        <end position="254"/>
    </location>
</feature>
<keyword evidence="3 5" id="KW-1133">Transmembrane helix</keyword>
<keyword evidence="2 5" id="KW-0812">Transmembrane</keyword>
<comment type="subcellular location">
    <subcellularLocation>
        <location evidence="5">Cell membrane</location>
        <topology evidence="5">Multi-pass membrane protein</topology>
    </subcellularLocation>
    <subcellularLocation>
        <location evidence="1">Membrane</location>
        <topology evidence="1">Multi-pass membrane protein</topology>
    </subcellularLocation>
</comment>
<dbReference type="Pfam" id="PF01925">
    <property type="entry name" value="TauE"/>
    <property type="match status" value="1"/>
</dbReference>
<organism evidence="6 7">
    <name type="scientific">Brevundimonas denitrificans</name>
    <dbReference type="NCBI Taxonomy" id="1443434"/>
    <lineage>
        <taxon>Bacteria</taxon>
        <taxon>Pseudomonadati</taxon>
        <taxon>Pseudomonadota</taxon>
        <taxon>Alphaproteobacteria</taxon>
        <taxon>Caulobacterales</taxon>
        <taxon>Caulobacteraceae</taxon>
        <taxon>Brevundimonas</taxon>
    </lineage>
</organism>
<comment type="caution">
    <text evidence="6">The sequence shown here is derived from an EMBL/GenBank/DDBJ whole genome shotgun (WGS) entry which is preliminary data.</text>
</comment>
<evidence type="ECO:0000256" key="4">
    <source>
        <dbReference type="ARBA" id="ARBA00023136"/>
    </source>
</evidence>
<dbReference type="EMBL" id="BSOY01000018">
    <property type="protein sequence ID" value="GLS01140.1"/>
    <property type="molecule type" value="Genomic_DNA"/>
</dbReference>
<accession>A0ABQ6BGH2</accession>
<reference evidence="7" key="1">
    <citation type="journal article" date="2019" name="Int. J. Syst. Evol. Microbiol.">
        <title>The Global Catalogue of Microorganisms (GCM) 10K type strain sequencing project: providing services to taxonomists for standard genome sequencing and annotation.</title>
        <authorList>
            <consortium name="The Broad Institute Genomics Platform"/>
            <consortium name="The Broad Institute Genome Sequencing Center for Infectious Disease"/>
            <person name="Wu L."/>
            <person name="Ma J."/>
        </authorList>
    </citation>
    <scope>NUCLEOTIDE SEQUENCE [LARGE SCALE GENOMIC DNA]</scope>
    <source>
        <strain evidence="7">NBRC 110107</strain>
    </source>
</reference>
<feature type="transmembrane region" description="Helical" evidence="5">
    <location>
        <begin position="205"/>
        <end position="227"/>
    </location>
</feature>
<dbReference type="InterPro" id="IPR002781">
    <property type="entry name" value="TM_pro_TauE-like"/>
</dbReference>
<gene>
    <name evidence="6" type="ORF">GCM10007859_11510</name>
</gene>
<dbReference type="PANTHER" id="PTHR43483">
    <property type="entry name" value="MEMBRANE TRANSPORTER PROTEIN HI_0806-RELATED"/>
    <property type="match status" value="1"/>
</dbReference>
<sequence length="289" mass="29938">MVLTILLTALALLATAFIVVLGRAALKRGTGAPGPEAVVLGAVANFFDTLGIGSFAPTTAWLRFRKMTPDSFIPATLNVGHALPTMVQSAVFLVLLGVHVDPMLLVSCIVAAVAGAVVGAPLMVRAPVRVVQGIVGVALLIAAALYAMSNLDLMPIGGTAAALESRLLWIAVAAHFVMGMLMAFGIGLYAPSLILLSLLGLDPRLAFPVMASACAFLMPTTGFRYINAERIDLRIVIGIALGGIPAVLVAAFVVKEMPIEPLRWAVVVVVLYAAALLLRAAAKGDVPKA</sequence>